<dbReference type="GO" id="GO:0016460">
    <property type="term" value="C:myosin II complex"/>
    <property type="evidence" value="ECO:0007669"/>
    <property type="project" value="TreeGrafter"/>
</dbReference>
<accession>A0A0G4IRE4</accession>
<protein>
    <recommendedName>
        <fullName evidence="6">EF-hand domain-containing protein</fullName>
    </recommendedName>
</protein>
<name>A0A0G4IRE4_PLABS</name>
<organism evidence="2 4">
    <name type="scientific">Plasmodiophora brassicae</name>
    <name type="common">Clubroot disease agent</name>
    <dbReference type="NCBI Taxonomy" id="37360"/>
    <lineage>
        <taxon>Eukaryota</taxon>
        <taxon>Sar</taxon>
        <taxon>Rhizaria</taxon>
        <taxon>Endomyxa</taxon>
        <taxon>Phytomyxea</taxon>
        <taxon>Plasmodiophorida</taxon>
        <taxon>Plasmodiophoridae</taxon>
        <taxon>Plasmodiophora</taxon>
    </lineage>
</organism>
<proteinExistence type="predicted"/>
<dbReference type="Proteomes" id="UP000039324">
    <property type="component" value="Unassembled WGS sequence"/>
</dbReference>
<evidence type="ECO:0000313" key="4">
    <source>
        <dbReference type="Proteomes" id="UP000039324"/>
    </source>
</evidence>
<dbReference type="Gene3D" id="1.10.238.10">
    <property type="entry name" value="EF-hand"/>
    <property type="match status" value="2"/>
</dbReference>
<dbReference type="InterPro" id="IPR050230">
    <property type="entry name" value="CALM/Myosin/TropC-like"/>
</dbReference>
<dbReference type="STRING" id="37360.A0A0G4IRE4"/>
<sequence length="153" mass="16696">MASEGQTAQEVFNMYAKEGMLKADDLGTALRSVGKRLTGDQIKTLTNEANSKHKGKINYATFQAFLAEANKIQKSLEEIADAFKVFECKDKPGHINIEEFTHALTTLGDKLSRAEIETIVDDARRLGGNSSGSGPQAKTIEYAKLMDLIKSIG</sequence>
<evidence type="ECO:0000313" key="2">
    <source>
        <dbReference type="EMBL" id="CEO97840.1"/>
    </source>
</evidence>
<evidence type="ECO:0000313" key="3">
    <source>
        <dbReference type="EMBL" id="SPQ98060.1"/>
    </source>
</evidence>
<dbReference type="OMA" id="KPGHINI"/>
<reference evidence="2 4" key="1">
    <citation type="submission" date="2015-02" db="EMBL/GenBank/DDBJ databases">
        <authorList>
            <person name="Chooi Y.-H."/>
        </authorList>
    </citation>
    <scope>NUCLEOTIDE SEQUENCE [LARGE SCALE GENOMIC DNA]</scope>
    <source>
        <strain evidence="2">E3</strain>
    </source>
</reference>
<dbReference type="EMBL" id="OVEO01000009">
    <property type="protein sequence ID" value="SPQ98060.1"/>
    <property type="molecule type" value="Genomic_DNA"/>
</dbReference>
<geneLocation type="mitochondrion" evidence="3"/>
<evidence type="ECO:0000313" key="5">
    <source>
        <dbReference type="Proteomes" id="UP000290189"/>
    </source>
</evidence>
<keyword evidence="3" id="KW-0496">Mitochondrion</keyword>
<gene>
    <name evidence="2" type="ORF">PBRA_005954</name>
    <name evidence="3" type="ORF">PLBR_LOCUS5275</name>
</gene>
<dbReference type="InterPro" id="IPR011992">
    <property type="entry name" value="EF-hand-dom_pair"/>
</dbReference>
<dbReference type="EMBL" id="CDSF01000081">
    <property type="protein sequence ID" value="CEO97840.1"/>
    <property type="molecule type" value="Genomic_DNA"/>
</dbReference>
<evidence type="ECO:0008006" key="6">
    <source>
        <dbReference type="Google" id="ProtNLM"/>
    </source>
</evidence>
<dbReference type="SUPFAM" id="SSF47473">
    <property type="entry name" value="EF-hand"/>
    <property type="match status" value="1"/>
</dbReference>
<evidence type="ECO:0000256" key="1">
    <source>
        <dbReference type="ARBA" id="ARBA00022737"/>
    </source>
</evidence>
<dbReference type="Proteomes" id="UP000290189">
    <property type="component" value="Unassembled WGS sequence"/>
</dbReference>
<keyword evidence="1" id="KW-0677">Repeat</keyword>
<keyword evidence="4" id="KW-1185">Reference proteome</keyword>
<dbReference type="AlphaFoldDB" id="A0A0G4IRE4"/>
<dbReference type="FunFam" id="1.10.238.10:FF:000001">
    <property type="entry name" value="Calmodulin 1"/>
    <property type="match status" value="1"/>
</dbReference>
<reference evidence="3 5" key="2">
    <citation type="submission" date="2018-03" db="EMBL/GenBank/DDBJ databases">
        <authorList>
            <person name="Fogelqvist J."/>
        </authorList>
    </citation>
    <scope>NUCLEOTIDE SEQUENCE [LARGE SCALE GENOMIC DNA]</scope>
</reference>
<dbReference type="PANTHER" id="PTHR23048">
    <property type="entry name" value="MYOSIN LIGHT CHAIN 1, 3"/>
    <property type="match status" value="1"/>
</dbReference>
<dbReference type="PANTHER" id="PTHR23048:SF0">
    <property type="entry name" value="CALMODULIN LIKE 3"/>
    <property type="match status" value="1"/>
</dbReference>
<dbReference type="OrthoDB" id="435273at2759"/>